<dbReference type="EMBL" id="QJKK01000002">
    <property type="protein sequence ID" value="RAL26354.1"/>
    <property type="molecule type" value="Genomic_DNA"/>
</dbReference>
<evidence type="ECO:0000313" key="4">
    <source>
        <dbReference type="EMBL" id="RAL26354.1"/>
    </source>
</evidence>
<reference evidence="4 5" key="2">
    <citation type="submission" date="2018-06" db="EMBL/GenBank/DDBJ databases">
        <authorList>
            <person name="Zhirakovskaya E."/>
        </authorList>
    </citation>
    <scope>NUCLEOTIDE SEQUENCE [LARGE SCALE GENOMIC DNA]</scope>
    <source>
        <strain evidence="4 5">FBKL4.011</strain>
    </source>
</reference>
<sequence>MLAFFIFIIIKTKNTKCRVIIAIAAKCAVVLKQSKVLVLKKTVEEMNGDFSKSSYDLLGGRVRYGEEVEEALRRELLEEAGITCEKFNLITTWPVIRSDGLQIHIFLYRADFKGGVITLSSEHDDYQWISLQDGATSSHPKWITRSISLALES</sequence>
<dbReference type="PANTHER" id="PTHR43046:SF14">
    <property type="entry name" value="MUTT_NUDIX FAMILY PROTEIN"/>
    <property type="match status" value="1"/>
</dbReference>
<organism evidence="4 5">
    <name type="scientific">Thermoflavimicrobium daqui</name>
    <dbReference type="NCBI Taxonomy" id="2137476"/>
    <lineage>
        <taxon>Bacteria</taxon>
        <taxon>Bacillati</taxon>
        <taxon>Bacillota</taxon>
        <taxon>Bacilli</taxon>
        <taxon>Bacillales</taxon>
        <taxon>Thermoactinomycetaceae</taxon>
        <taxon>Thermoflavimicrobium</taxon>
    </lineage>
</organism>
<comment type="cofactor">
    <cofactor evidence="1">
        <name>Mg(2+)</name>
        <dbReference type="ChEBI" id="CHEBI:18420"/>
    </cofactor>
</comment>
<dbReference type="PROSITE" id="PS00893">
    <property type="entry name" value="NUDIX_BOX"/>
    <property type="match status" value="1"/>
</dbReference>
<accession>A0A364K7T9</accession>
<dbReference type="InterPro" id="IPR020084">
    <property type="entry name" value="NUDIX_hydrolase_CS"/>
</dbReference>
<dbReference type="Pfam" id="PF00293">
    <property type="entry name" value="NUDIX"/>
    <property type="match status" value="1"/>
</dbReference>
<name>A0A364K7T9_9BACL</name>
<protein>
    <recommendedName>
        <fullName evidence="3">Nudix hydrolase domain-containing protein</fullName>
    </recommendedName>
</protein>
<comment type="caution">
    <text evidence="4">The sequence shown here is derived from an EMBL/GenBank/DDBJ whole genome shotgun (WGS) entry which is preliminary data.</text>
</comment>
<keyword evidence="5" id="KW-1185">Reference proteome</keyword>
<gene>
    <name evidence="4" type="ORF">DL897_05000</name>
</gene>
<dbReference type="InterPro" id="IPR015797">
    <property type="entry name" value="NUDIX_hydrolase-like_dom_sf"/>
</dbReference>
<evidence type="ECO:0000256" key="1">
    <source>
        <dbReference type="ARBA" id="ARBA00001946"/>
    </source>
</evidence>
<dbReference type="InterPro" id="IPR000086">
    <property type="entry name" value="NUDIX_hydrolase_dom"/>
</dbReference>
<dbReference type="PROSITE" id="PS51462">
    <property type="entry name" value="NUDIX"/>
    <property type="match status" value="1"/>
</dbReference>
<dbReference type="AlphaFoldDB" id="A0A364K7T9"/>
<keyword evidence="2" id="KW-0378">Hydrolase</keyword>
<dbReference type="Gene3D" id="3.90.79.10">
    <property type="entry name" value="Nucleoside Triphosphate Pyrophosphohydrolase"/>
    <property type="match status" value="1"/>
</dbReference>
<evidence type="ECO:0000259" key="3">
    <source>
        <dbReference type="PROSITE" id="PS51462"/>
    </source>
</evidence>
<evidence type="ECO:0000313" key="5">
    <source>
        <dbReference type="Proteomes" id="UP000251213"/>
    </source>
</evidence>
<evidence type="ECO:0000256" key="2">
    <source>
        <dbReference type="ARBA" id="ARBA00022801"/>
    </source>
</evidence>
<dbReference type="PANTHER" id="PTHR43046">
    <property type="entry name" value="GDP-MANNOSE MANNOSYL HYDROLASE"/>
    <property type="match status" value="1"/>
</dbReference>
<dbReference type="Proteomes" id="UP000251213">
    <property type="component" value="Unassembled WGS sequence"/>
</dbReference>
<proteinExistence type="predicted"/>
<dbReference type="GO" id="GO:0016787">
    <property type="term" value="F:hydrolase activity"/>
    <property type="evidence" value="ECO:0007669"/>
    <property type="project" value="UniProtKB-KW"/>
</dbReference>
<reference evidence="4 5" key="1">
    <citation type="submission" date="2018-06" db="EMBL/GenBank/DDBJ databases">
        <title>Thermoflavimicrobium daqus sp. nov., a thermophilic microbe isolated from Moutai-flavour Daqu.</title>
        <authorList>
            <person name="Wang X."/>
            <person name="Zhou H."/>
        </authorList>
    </citation>
    <scope>NUCLEOTIDE SEQUENCE [LARGE SCALE GENOMIC DNA]</scope>
    <source>
        <strain evidence="4 5">FBKL4.011</strain>
    </source>
</reference>
<dbReference type="OrthoDB" id="9816289at2"/>
<feature type="domain" description="Nudix hydrolase" evidence="3">
    <location>
        <begin position="1"/>
        <end position="151"/>
    </location>
</feature>
<dbReference type="SUPFAM" id="SSF55811">
    <property type="entry name" value="Nudix"/>
    <property type="match status" value="1"/>
</dbReference>